<gene>
    <name evidence="10" type="primary">gerAC_2</name>
    <name evidence="10" type="ORF">SDC9_22912</name>
</gene>
<dbReference type="NCBIfam" id="TIGR02887">
    <property type="entry name" value="spore_ger_x_C"/>
    <property type="match status" value="1"/>
</dbReference>
<dbReference type="InterPro" id="IPR038501">
    <property type="entry name" value="Spore_GerAC_C_sf"/>
</dbReference>
<dbReference type="Pfam" id="PF05504">
    <property type="entry name" value="Spore_GerAC"/>
    <property type="match status" value="1"/>
</dbReference>
<dbReference type="InterPro" id="IPR008844">
    <property type="entry name" value="Spore_GerAC-like"/>
</dbReference>
<dbReference type="InterPro" id="IPR046953">
    <property type="entry name" value="Spore_GerAC-like_C"/>
</dbReference>
<evidence type="ECO:0000259" key="8">
    <source>
        <dbReference type="Pfam" id="PF05504"/>
    </source>
</evidence>
<dbReference type="GO" id="GO:0009847">
    <property type="term" value="P:spore germination"/>
    <property type="evidence" value="ECO:0007669"/>
    <property type="project" value="InterPro"/>
</dbReference>
<sequence>MRQKKVKEVLLIGIMIVICMVTAGCWDARELQERGFVLAVGIDTANSGDLSSKSAEMRKAETFVQHKGNKTYRMSLQILKLSAGGGGGESGGQKNESKTFILSNTGQSLFEMDRDMLGQSSKGLFFEHIQTIVISEAAVKEAGISVITDFLRRDPEMRWRNKVLITPGEAREILEYKSPTGEPSGQFLSNIVGLHKRNLHLPGARTDLGFVTQHLDNKLDFILPRVVKAGEVVKVGGAAVFKKDKFAGYIDEKAVAGSRFIHGTAESGIITVECKEHPGQLLAFELFNHDIRVRPHADGDNVYFVMDMMMRGNLAEVTCSGEHDTTDLKYLRDAEEAFADEIKRLVLYSHQTSQDMGVDFNRLGSKLKASDRKAWERVKDRWDDIFPTVPLIVSVNVSIRNIGEHK</sequence>
<evidence type="ECO:0000256" key="2">
    <source>
        <dbReference type="ARBA" id="ARBA00007886"/>
    </source>
</evidence>
<dbReference type="PANTHER" id="PTHR35789">
    <property type="entry name" value="SPORE GERMINATION PROTEIN B3"/>
    <property type="match status" value="1"/>
</dbReference>
<comment type="subcellular location">
    <subcellularLocation>
        <location evidence="1">Membrane</location>
        <topology evidence="1">Lipid-anchor</topology>
    </subcellularLocation>
</comment>
<evidence type="ECO:0000256" key="1">
    <source>
        <dbReference type="ARBA" id="ARBA00004635"/>
    </source>
</evidence>
<dbReference type="Gene3D" id="3.30.300.210">
    <property type="entry name" value="Nutrient germinant receptor protein C, domain 3"/>
    <property type="match status" value="1"/>
</dbReference>
<evidence type="ECO:0000256" key="7">
    <source>
        <dbReference type="ARBA" id="ARBA00023288"/>
    </source>
</evidence>
<comment type="similarity">
    <text evidence="2">Belongs to the GerABKC lipoprotein family.</text>
</comment>
<dbReference type="InterPro" id="IPR057336">
    <property type="entry name" value="GerAC_N"/>
</dbReference>
<feature type="domain" description="Spore germination protein N-terminal" evidence="9">
    <location>
        <begin position="27"/>
        <end position="226"/>
    </location>
</feature>
<dbReference type="PANTHER" id="PTHR35789:SF1">
    <property type="entry name" value="SPORE GERMINATION PROTEIN B3"/>
    <property type="match status" value="1"/>
</dbReference>
<dbReference type="AlphaFoldDB" id="A0A644UDX5"/>
<keyword evidence="5" id="KW-0472">Membrane</keyword>
<accession>A0A644UDX5</accession>
<keyword evidence="6" id="KW-0564">Palmitate</keyword>
<evidence type="ECO:0000259" key="9">
    <source>
        <dbReference type="Pfam" id="PF25198"/>
    </source>
</evidence>
<evidence type="ECO:0000256" key="4">
    <source>
        <dbReference type="ARBA" id="ARBA00022729"/>
    </source>
</evidence>
<feature type="domain" description="Spore germination GerAC-like C-terminal" evidence="8">
    <location>
        <begin position="237"/>
        <end position="403"/>
    </location>
</feature>
<keyword evidence="4" id="KW-0732">Signal</keyword>
<dbReference type="GO" id="GO:0016020">
    <property type="term" value="C:membrane"/>
    <property type="evidence" value="ECO:0007669"/>
    <property type="project" value="UniProtKB-SubCell"/>
</dbReference>
<keyword evidence="3" id="KW-0309">Germination</keyword>
<proteinExistence type="inferred from homology"/>
<evidence type="ECO:0000256" key="5">
    <source>
        <dbReference type="ARBA" id="ARBA00023136"/>
    </source>
</evidence>
<name>A0A644UDX5_9ZZZZ</name>
<dbReference type="Pfam" id="PF25198">
    <property type="entry name" value="Spore_GerAC_N"/>
    <property type="match status" value="1"/>
</dbReference>
<evidence type="ECO:0000313" key="10">
    <source>
        <dbReference type="EMBL" id="MPL77061.1"/>
    </source>
</evidence>
<organism evidence="10">
    <name type="scientific">bioreactor metagenome</name>
    <dbReference type="NCBI Taxonomy" id="1076179"/>
    <lineage>
        <taxon>unclassified sequences</taxon>
        <taxon>metagenomes</taxon>
        <taxon>ecological metagenomes</taxon>
    </lineage>
</organism>
<protein>
    <submittedName>
        <fullName evidence="10">Spore germination protein A3</fullName>
    </submittedName>
</protein>
<dbReference type="EMBL" id="VSSQ01000103">
    <property type="protein sequence ID" value="MPL77061.1"/>
    <property type="molecule type" value="Genomic_DNA"/>
</dbReference>
<keyword evidence="7" id="KW-0449">Lipoprotein</keyword>
<evidence type="ECO:0000256" key="6">
    <source>
        <dbReference type="ARBA" id="ARBA00023139"/>
    </source>
</evidence>
<dbReference type="PROSITE" id="PS51257">
    <property type="entry name" value="PROKAR_LIPOPROTEIN"/>
    <property type="match status" value="1"/>
</dbReference>
<evidence type="ECO:0000256" key="3">
    <source>
        <dbReference type="ARBA" id="ARBA00022544"/>
    </source>
</evidence>
<reference evidence="10" key="1">
    <citation type="submission" date="2019-08" db="EMBL/GenBank/DDBJ databases">
        <authorList>
            <person name="Kucharzyk K."/>
            <person name="Murdoch R.W."/>
            <person name="Higgins S."/>
            <person name="Loffler F."/>
        </authorList>
    </citation>
    <scope>NUCLEOTIDE SEQUENCE</scope>
</reference>
<comment type="caution">
    <text evidence="10">The sequence shown here is derived from an EMBL/GenBank/DDBJ whole genome shotgun (WGS) entry which is preliminary data.</text>
</comment>